<dbReference type="CDD" id="cd22903">
    <property type="entry name" value="NI9M"/>
    <property type="match status" value="1"/>
</dbReference>
<evidence type="ECO:0000313" key="2">
    <source>
        <dbReference type="Proteomes" id="UP000191500"/>
    </source>
</evidence>
<dbReference type="Proteomes" id="UP000191500">
    <property type="component" value="Unassembled WGS sequence"/>
</dbReference>
<name>A0A1V6UPZ1_9EURO</name>
<dbReference type="InterPro" id="IPR039961">
    <property type="entry name" value="Nuo9.5"/>
</dbReference>
<proteinExistence type="predicted"/>
<reference evidence="2" key="1">
    <citation type="journal article" date="2017" name="Nat. Microbiol.">
        <title>Global analysis of biosynthetic gene clusters reveals vast potential of secondary metabolite production in Penicillium species.</title>
        <authorList>
            <person name="Nielsen J.C."/>
            <person name="Grijseels S."/>
            <person name="Prigent S."/>
            <person name="Ji B."/>
            <person name="Dainat J."/>
            <person name="Nielsen K.F."/>
            <person name="Frisvad J.C."/>
            <person name="Workman M."/>
            <person name="Nielsen J."/>
        </authorList>
    </citation>
    <scope>NUCLEOTIDE SEQUENCE [LARGE SCALE GENOMIC DNA]</scope>
    <source>
        <strain evidence="2">IBT 31321</strain>
    </source>
</reference>
<dbReference type="STRING" id="36646.A0A1V6UPZ1"/>
<dbReference type="AlphaFoldDB" id="A0A1V6UPZ1"/>
<protein>
    <recommendedName>
        <fullName evidence="3">NADH-ubiquinone oxidoreductase 9.5 kDa subunit</fullName>
    </recommendedName>
</protein>
<accession>A0A1V6UPZ1</accession>
<keyword evidence="2" id="KW-1185">Reference proteome</keyword>
<evidence type="ECO:0008006" key="3">
    <source>
        <dbReference type="Google" id="ProtNLM"/>
    </source>
</evidence>
<evidence type="ECO:0000313" key="1">
    <source>
        <dbReference type="EMBL" id="OQE40309.1"/>
    </source>
</evidence>
<organism evidence="1 2">
    <name type="scientific">Penicillium coprophilum</name>
    <dbReference type="NCBI Taxonomy" id="36646"/>
    <lineage>
        <taxon>Eukaryota</taxon>
        <taxon>Fungi</taxon>
        <taxon>Dikarya</taxon>
        <taxon>Ascomycota</taxon>
        <taxon>Pezizomycotina</taxon>
        <taxon>Eurotiomycetes</taxon>
        <taxon>Eurotiomycetidae</taxon>
        <taxon>Eurotiales</taxon>
        <taxon>Aspergillaceae</taxon>
        <taxon>Penicillium</taxon>
    </lineage>
</organism>
<gene>
    <name evidence="1" type="ORF">PENCOP_c006G01660</name>
</gene>
<dbReference type="EMBL" id="MDDG01000006">
    <property type="protein sequence ID" value="OQE40309.1"/>
    <property type="molecule type" value="Genomic_DNA"/>
</dbReference>
<sequence>MSTPQFWSTPLRYIRWAAHEKPAILAAICIGAMGPVALATIPPIRRALGDVDPEPIPLTYPSMNPIQFLQIVPQGPRVIPQGYDDE</sequence>
<dbReference type="PANTHER" id="PTHR38488:SF1">
    <property type="entry name" value="OXIDOREDUCTASE 9.5 KDA SUBUNIT, PUTATIVE (AFU_ORTHOLOGUE AFUA_5G08980)-RELATED"/>
    <property type="match status" value="1"/>
</dbReference>
<dbReference type="PANTHER" id="PTHR38488">
    <property type="entry name" value="OXIDOREDUCTASE 9.5 KDA SUBUNIT, PUTATIVE (AFU_ORTHOLOGUE AFUA_5G08980)-RELATED"/>
    <property type="match status" value="1"/>
</dbReference>
<comment type="caution">
    <text evidence="1">The sequence shown here is derived from an EMBL/GenBank/DDBJ whole genome shotgun (WGS) entry which is preliminary data.</text>
</comment>